<dbReference type="SUPFAM" id="SSF46785">
    <property type="entry name" value="Winged helix' DNA-binding domain"/>
    <property type="match status" value="1"/>
</dbReference>
<dbReference type="Pfam" id="PF25212">
    <property type="entry name" value="HVO_A0114"/>
    <property type="match status" value="1"/>
</dbReference>
<evidence type="ECO:0000313" key="1">
    <source>
        <dbReference type="EMBL" id="UWL61743.1"/>
    </source>
</evidence>
<protein>
    <recommendedName>
        <fullName evidence="3">Transcriptional regulator</fullName>
    </recommendedName>
</protein>
<evidence type="ECO:0008006" key="3">
    <source>
        <dbReference type="Google" id="ProtNLM"/>
    </source>
</evidence>
<evidence type="ECO:0000313" key="2">
    <source>
        <dbReference type="Proteomes" id="UP001058739"/>
    </source>
</evidence>
<dbReference type="EMBL" id="CP099968">
    <property type="protein sequence ID" value="UWL61743.1"/>
    <property type="molecule type" value="Genomic_DNA"/>
</dbReference>
<gene>
    <name evidence="1" type="ORF">NIK97_17835</name>
</gene>
<dbReference type="InterPro" id="IPR036390">
    <property type="entry name" value="WH_DNA-bd_sf"/>
</dbReference>
<organism evidence="1 2">
    <name type="scientific">Brucella pseudintermedia</name>
    <dbReference type="NCBI Taxonomy" id="370111"/>
    <lineage>
        <taxon>Bacteria</taxon>
        <taxon>Pseudomonadati</taxon>
        <taxon>Pseudomonadota</taxon>
        <taxon>Alphaproteobacteria</taxon>
        <taxon>Hyphomicrobiales</taxon>
        <taxon>Brucellaceae</taxon>
        <taxon>Brucella/Ochrobactrum group</taxon>
        <taxon>Brucella</taxon>
    </lineage>
</organism>
<reference evidence="1" key="1">
    <citation type="submission" date="2022-06" db="EMBL/GenBank/DDBJ databases">
        <title>Complete Genome Sequence of Deoxynivalenol-bioadsorption Ochrobactrum pseudintermedium ASAG-D25.</title>
        <authorList>
            <person name="Wang N."/>
        </authorList>
    </citation>
    <scope>NUCLEOTIDE SEQUENCE</scope>
    <source>
        <strain evidence="1">ASAG-D25</strain>
    </source>
</reference>
<dbReference type="Proteomes" id="UP001058739">
    <property type="component" value="Chromosome 02"/>
</dbReference>
<proteinExistence type="predicted"/>
<dbReference type="InterPro" id="IPR036388">
    <property type="entry name" value="WH-like_DNA-bd_sf"/>
</dbReference>
<accession>A0ABY5UEJ5</accession>
<sequence>MRTLTITTNPDWKSALRSAGQRAKIGLASGEYQGETLNFETPGAFFSHLTERRWRLLNELLGSGTVGVRELARRLGRDVKRVHKDAAALVELGLIEKDERGAVHCPYGNIHVDMVMTPAKRWREVEYVQLH</sequence>
<dbReference type="RefSeq" id="WP_119040851.1">
    <property type="nucleotide sequence ID" value="NZ_CP099968.1"/>
</dbReference>
<name>A0ABY5UEJ5_9HYPH</name>
<dbReference type="Gene3D" id="1.10.10.10">
    <property type="entry name" value="Winged helix-like DNA-binding domain superfamily/Winged helix DNA-binding domain"/>
    <property type="match status" value="1"/>
</dbReference>
<keyword evidence="2" id="KW-1185">Reference proteome</keyword>